<proteinExistence type="predicted"/>
<gene>
    <name evidence="6" type="ORF">JYP53_06920</name>
</gene>
<protein>
    <submittedName>
        <fullName evidence="6">Translocation/assembly module TamB</fullName>
    </submittedName>
</protein>
<sequence>MIIVLVVVLVPLVLLVAALLVLRSETGTAWVIDQIPGLQTHDAQGSMLGAWQADELSWQGYGVRVRVEKPELDWSPGCLLELTVCLDTLKADSVAVVVQNADGGEDAPRTDIHLPTFSLPLAVRIRNVQLGQLSVNDETVWNRLELQARLSGATVDLEEVLFQRDDIVISAKGRTVMRGDWPLNLTVNAKLPPPGGDEWRIGLDLSGSVRELRVSGTSSGYLTALFEGRAEPLSADLPARLILTSDAFRPDETLPETLMLKDWRLELAGSLAGGFRARTEATVPATTGPVSASVEGLLTPKGASGVALSMVSPGQEGVPEGRFEANGSVVWAGDITAEAQLMMDRFPWYGLLPELDRPLVDLNRLEGELQYQAHEYQAELDASVTGPLGEAELWTSLEGDLASVTVRHLDVSTGAGSLSGDGELGFAGPLAWNARLELDQFNPGYWLPMLEGSLNGQVVTEGQMRPSGLPELSANVDLSGQWRQQKVVAKGELTTEDEHWALTDFSVRVGENTVGGEGRYGETLLADLFLDLSRPEQLMNGFAGVAKGRVRLSGSPGAPEGSSSLSVDNFAWQDKVRVRKGQLQARLGPSGTVALELDGNELSLAGQKLDRVQATLDGDQARHVLRVEADHPEASVLLEFAGGLGEQWQEWRGEISRGEIVVMESGQTWRLDSKADLNYVDSTLSLGRHCWLWQESSVCAEDQRLWPAPRLAYEVRGFPAAAFSPAFPETVQWQSSIDADIALELTDAGPNGRLRVDAGAGAFRFLVLDEWESIQHDHLVLEATLKPEVADIGVDFSGPELGTLNLDLAVDPLSPDRPIEGAFSLEDLNLAFLSAFTGIEDVQGQVNGKGALSGPLLRPEVTGELVLTDGRVFDPGLPLPLEDLLVVLEFRGQAADVSGRWHSNDRSQGEVSGSLEWAQTPNLMINLKGDRLPVTLEPFARLEVGPDLDISFREGELSVAGQVNVPRGEIEVQNVPPSAVSVSEDEVIVGVEREEPAIRSMLMDVTVVVGEDRVSFDAFGVTGDLEGTLRVGNNMDTRGTLQLVDGRYEAFGQELELRKARILFVGALTSPYLDIEAIREVDTVVAGIRLTGPAEAPETEVFSEPAMPQSDALSYVVLGRAPRGQGDDGQMSQAALSLGLTQASKITQGIGNELGIRNLTLEAEGSGDQASVVASGYITEDLSLRYGVGIFEPITTVALRYDLGRYFYLEAASGLAASLDIFYTRNF</sequence>
<evidence type="ECO:0000313" key="7">
    <source>
        <dbReference type="Proteomes" id="UP000664344"/>
    </source>
</evidence>
<keyword evidence="7" id="KW-1185">Reference proteome</keyword>
<keyword evidence="3" id="KW-1133">Transmembrane helix</keyword>
<evidence type="ECO:0000256" key="3">
    <source>
        <dbReference type="ARBA" id="ARBA00022989"/>
    </source>
</evidence>
<dbReference type="Pfam" id="PF04357">
    <property type="entry name" value="TamB"/>
    <property type="match status" value="1"/>
</dbReference>
<reference evidence="6 7" key="1">
    <citation type="submission" date="2021-02" db="EMBL/GenBank/DDBJ databases">
        <title>PHA producing bacteria isolated from coastal sediment in Guangdong, Shenzhen.</title>
        <authorList>
            <person name="Zheng W."/>
            <person name="Yu S."/>
            <person name="Huang Y."/>
        </authorList>
    </citation>
    <scope>NUCLEOTIDE SEQUENCE [LARGE SCALE GENOMIC DNA]</scope>
    <source>
        <strain evidence="6 7">TN21-5</strain>
    </source>
</reference>
<keyword evidence="2" id="KW-0812">Transmembrane</keyword>
<dbReference type="EMBL" id="JAFKDB010000008">
    <property type="protein sequence ID" value="MBN7769633.1"/>
    <property type="molecule type" value="Genomic_DNA"/>
</dbReference>
<comment type="caution">
    <text evidence="6">The sequence shown here is derived from an EMBL/GenBank/DDBJ whole genome shotgun (WGS) entry which is preliminary data.</text>
</comment>
<accession>A0ABS3BDK2</accession>
<feature type="domain" description="Translocation and assembly module TamB C-terminal" evidence="5">
    <location>
        <begin position="906"/>
        <end position="1227"/>
    </location>
</feature>
<evidence type="ECO:0000256" key="1">
    <source>
        <dbReference type="ARBA" id="ARBA00004167"/>
    </source>
</evidence>
<evidence type="ECO:0000259" key="5">
    <source>
        <dbReference type="Pfam" id="PF04357"/>
    </source>
</evidence>
<comment type="subcellular location">
    <subcellularLocation>
        <location evidence="1">Membrane</location>
        <topology evidence="1">Single-pass membrane protein</topology>
    </subcellularLocation>
</comment>
<dbReference type="Proteomes" id="UP000664344">
    <property type="component" value="Unassembled WGS sequence"/>
</dbReference>
<dbReference type="PANTHER" id="PTHR36985">
    <property type="entry name" value="TRANSLOCATION AND ASSEMBLY MODULE SUBUNIT TAMB"/>
    <property type="match status" value="1"/>
</dbReference>
<dbReference type="InterPro" id="IPR007452">
    <property type="entry name" value="TamB_C"/>
</dbReference>
<evidence type="ECO:0000256" key="4">
    <source>
        <dbReference type="ARBA" id="ARBA00023136"/>
    </source>
</evidence>
<evidence type="ECO:0000256" key="2">
    <source>
        <dbReference type="ARBA" id="ARBA00022692"/>
    </source>
</evidence>
<evidence type="ECO:0000313" key="6">
    <source>
        <dbReference type="EMBL" id="MBN7769633.1"/>
    </source>
</evidence>
<keyword evidence="4" id="KW-0472">Membrane</keyword>
<name>A0ABS3BDK2_9GAMM</name>
<dbReference type="PANTHER" id="PTHR36985:SF1">
    <property type="entry name" value="TRANSLOCATION AND ASSEMBLY MODULE SUBUNIT TAMB"/>
    <property type="match status" value="1"/>
</dbReference>
<organism evidence="6 7">
    <name type="scientific">Marinobacter daepoensis</name>
    <dbReference type="NCBI Taxonomy" id="262077"/>
    <lineage>
        <taxon>Bacteria</taxon>
        <taxon>Pseudomonadati</taxon>
        <taxon>Pseudomonadota</taxon>
        <taxon>Gammaproteobacteria</taxon>
        <taxon>Pseudomonadales</taxon>
        <taxon>Marinobacteraceae</taxon>
        <taxon>Marinobacter</taxon>
    </lineage>
</organism>